<sequence>MAERKVVDWERVEAEYRAGVVSLAELASMYGISKGRICQVAKAQGWVRDLQAKILAKAEDKLNRLGLSDDLNTKQRSSERVVVEARANDVATVRLSHRTDIQRSKRIANRLLEHLESLPVPPAPTPDKPQSEQMAQNSLCLGILKDQSVILDKLVGTQKVLVAMEREAFGIAQMVESPEAPATANPMDVARRIAFGLARAGSQLPKQ</sequence>
<organism evidence="1">
    <name type="scientific">uncultured Caudovirales phage</name>
    <dbReference type="NCBI Taxonomy" id="2100421"/>
    <lineage>
        <taxon>Viruses</taxon>
        <taxon>Duplodnaviria</taxon>
        <taxon>Heunggongvirae</taxon>
        <taxon>Uroviricota</taxon>
        <taxon>Caudoviricetes</taxon>
        <taxon>Peduoviridae</taxon>
        <taxon>Maltschvirus</taxon>
        <taxon>Maltschvirus maltsch</taxon>
    </lineage>
</organism>
<proteinExistence type="predicted"/>
<evidence type="ECO:0000313" key="1">
    <source>
        <dbReference type="EMBL" id="CAB5221038.1"/>
    </source>
</evidence>
<gene>
    <name evidence="1" type="ORF">UFOVP241_67</name>
</gene>
<evidence type="ECO:0008006" key="2">
    <source>
        <dbReference type="Google" id="ProtNLM"/>
    </source>
</evidence>
<reference evidence="1" key="1">
    <citation type="submission" date="2020-05" db="EMBL/GenBank/DDBJ databases">
        <authorList>
            <person name="Chiriac C."/>
            <person name="Salcher M."/>
            <person name="Ghai R."/>
            <person name="Kavagutti S V."/>
        </authorList>
    </citation>
    <scope>NUCLEOTIDE SEQUENCE</scope>
</reference>
<dbReference type="EMBL" id="LR798286">
    <property type="protein sequence ID" value="CAB5221038.1"/>
    <property type="molecule type" value="Genomic_DNA"/>
</dbReference>
<name>A0A6J7WW43_9CAUD</name>
<accession>A0A6J7WW43</accession>
<protein>
    <recommendedName>
        <fullName evidence="2">Terminase small subunit</fullName>
    </recommendedName>
</protein>